<evidence type="ECO:0000259" key="1">
    <source>
        <dbReference type="PROSITE" id="PS50076"/>
    </source>
</evidence>
<evidence type="ECO:0000313" key="2">
    <source>
        <dbReference type="EMBL" id="RLN48318.1"/>
    </source>
</evidence>
<dbReference type="FunFam" id="2.60.260.20:FF:000013">
    <property type="entry name" value="DnaJ subfamily B member 11"/>
    <property type="match status" value="1"/>
</dbReference>
<reference evidence="2 3" key="1">
    <citation type="submission" date="2018-07" db="EMBL/GenBank/DDBJ databases">
        <title>Genome sequencing of oomycete isolates from Chile give support for New Zealand origin for Phytophthora kernoviae and make available the first Nothophytophthora sp. genome.</title>
        <authorList>
            <person name="Studholme D.J."/>
            <person name="Sanfuentes E."/>
            <person name="Panda P."/>
            <person name="Hill R."/>
            <person name="Sambles C."/>
            <person name="Grant M."/>
            <person name="Williams N.M."/>
            <person name="Mcdougal R.L."/>
        </authorList>
    </citation>
    <scope>NUCLEOTIDE SEQUENCE [LARGE SCALE GENOMIC DNA]</scope>
    <source>
        <strain evidence="2">Chile7</strain>
    </source>
</reference>
<dbReference type="PROSITE" id="PS00636">
    <property type="entry name" value="DNAJ_1"/>
    <property type="match status" value="1"/>
</dbReference>
<dbReference type="GO" id="GO:0030544">
    <property type="term" value="F:Hsp70 protein binding"/>
    <property type="evidence" value="ECO:0007669"/>
    <property type="project" value="InterPro"/>
</dbReference>
<dbReference type="GO" id="GO:0006457">
    <property type="term" value="P:protein folding"/>
    <property type="evidence" value="ECO:0007669"/>
    <property type="project" value="InterPro"/>
</dbReference>
<dbReference type="SUPFAM" id="SSF49493">
    <property type="entry name" value="HSP40/DnaJ peptide-binding domain"/>
    <property type="match status" value="2"/>
</dbReference>
<dbReference type="PRINTS" id="PR00625">
    <property type="entry name" value="JDOMAIN"/>
</dbReference>
<dbReference type="Pfam" id="PF00226">
    <property type="entry name" value="DnaJ"/>
    <property type="match status" value="1"/>
</dbReference>
<dbReference type="GO" id="GO:0051082">
    <property type="term" value="F:unfolded protein binding"/>
    <property type="evidence" value="ECO:0007669"/>
    <property type="project" value="InterPro"/>
</dbReference>
<proteinExistence type="predicted"/>
<dbReference type="SUPFAM" id="SSF46565">
    <property type="entry name" value="Chaperone J-domain"/>
    <property type="match status" value="1"/>
</dbReference>
<organism evidence="2 3">
    <name type="scientific">Phytophthora kernoviae</name>
    <dbReference type="NCBI Taxonomy" id="325452"/>
    <lineage>
        <taxon>Eukaryota</taxon>
        <taxon>Sar</taxon>
        <taxon>Stramenopiles</taxon>
        <taxon>Oomycota</taxon>
        <taxon>Peronosporomycetes</taxon>
        <taxon>Peronosporales</taxon>
        <taxon>Peronosporaceae</taxon>
        <taxon>Phytophthora</taxon>
    </lineage>
</organism>
<dbReference type="InterPro" id="IPR008971">
    <property type="entry name" value="HSP40/DnaJ_pept-bd"/>
</dbReference>
<protein>
    <recommendedName>
        <fullName evidence="1">J domain-containing protein</fullName>
    </recommendedName>
</protein>
<dbReference type="FunFam" id="1.10.287.110:FF:000220">
    <property type="entry name" value="DnaJ (Hsp40) homolog, subfamily A, member 4"/>
    <property type="match status" value="1"/>
</dbReference>
<gene>
    <name evidence="2" type="ORF">BBJ29_009015</name>
</gene>
<evidence type="ECO:0000313" key="3">
    <source>
        <dbReference type="Proteomes" id="UP000284657"/>
    </source>
</evidence>
<feature type="domain" description="J" evidence="1">
    <location>
        <begin position="42"/>
        <end position="107"/>
    </location>
</feature>
<dbReference type="InterPro" id="IPR044713">
    <property type="entry name" value="DNJA1/2-like"/>
</dbReference>
<dbReference type="InterPro" id="IPR036869">
    <property type="entry name" value="J_dom_sf"/>
</dbReference>
<dbReference type="PROSITE" id="PS50076">
    <property type="entry name" value="DNAJ_2"/>
    <property type="match status" value="1"/>
</dbReference>
<dbReference type="EMBL" id="MBAD02002324">
    <property type="protein sequence ID" value="RLN48318.1"/>
    <property type="molecule type" value="Genomic_DNA"/>
</dbReference>
<dbReference type="Gene3D" id="1.10.287.110">
    <property type="entry name" value="DnaJ domain"/>
    <property type="match status" value="1"/>
</dbReference>
<dbReference type="InterPro" id="IPR001623">
    <property type="entry name" value="DnaJ_domain"/>
</dbReference>
<name>A0A421FP26_9STRA</name>
<dbReference type="PANTHER" id="PTHR43888">
    <property type="entry name" value="DNAJ-LIKE-2, ISOFORM A-RELATED"/>
    <property type="match status" value="1"/>
</dbReference>
<dbReference type="PROSITE" id="PS51257">
    <property type="entry name" value="PROKAR_LIPOPROTEIN"/>
    <property type="match status" value="1"/>
</dbReference>
<dbReference type="SMART" id="SM00271">
    <property type="entry name" value="DnaJ"/>
    <property type="match status" value="1"/>
</dbReference>
<dbReference type="CDD" id="cd10747">
    <property type="entry name" value="DnaJ_C"/>
    <property type="match status" value="1"/>
</dbReference>
<dbReference type="Proteomes" id="UP000284657">
    <property type="component" value="Unassembled WGS sequence"/>
</dbReference>
<comment type="caution">
    <text evidence="2">The sequence shown here is derived from an EMBL/GenBank/DDBJ whole genome shotgun (WGS) entry which is preliminary data.</text>
</comment>
<dbReference type="InterPro" id="IPR002939">
    <property type="entry name" value="DnaJ_C"/>
</dbReference>
<dbReference type="Gene3D" id="2.60.260.20">
    <property type="entry name" value="Urease metallochaperone UreE, N-terminal domain"/>
    <property type="match status" value="2"/>
</dbReference>
<accession>A0A421FP26</accession>
<dbReference type="AlphaFoldDB" id="A0A421FP26"/>
<dbReference type="InterPro" id="IPR018253">
    <property type="entry name" value="DnaJ_domain_CS"/>
</dbReference>
<sequence>MPRILSVNPAILMAAPRVRRRWSLLLVVLAACCLALAAAGKDYYEVLGVSRDASSAEIKRAFRKLSLKHHPDKNPGDENAAQKFAEVASAYDVLSDGEKKTKYDRYGEEGLSNQGGGGSHDPFDIFSQFFGGGRQRRENEPSRGPDVMMPLRVSLADLYNGKSLQFSIRREVRGEYYLRSGVEMADLNFDIDLDKGTADGFEIELENYADEIPGQPAGHVRLQVLTAPHPLFTREGDHLWMDMDISLRESLVGFNKTFTHLDGRWVEVVRDEITPPRFVTVLKGEGMPKKNVPSERGQLHIKFHVQFPETLSDEQKVGFRELFSMK</sequence>
<dbReference type="CDD" id="cd06257">
    <property type="entry name" value="DnaJ"/>
    <property type="match status" value="1"/>
</dbReference>
<dbReference type="Pfam" id="PF01556">
    <property type="entry name" value="DnaJ_C"/>
    <property type="match status" value="1"/>
</dbReference>